<gene>
    <name evidence="6" type="ORF">GCM10009547_10200</name>
</gene>
<keyword evidence="7" id="KW-1185">Reference proteome</keyword>
<evidence type="ECO:0000313" key="7">
    <source>
        <dbReference type="Proteomes" id="UP001500957"/>
    </source>
</evidence>
<evidence type="ECO:0000259" key="5">
    <source>
        <dbReference type="Pfam" id="PF13458"/>
    </source>
</evidence>
<dbReference type="Pfam" id="PF13458">
    <property type="entry name" value="Peripla_BP_6"/>
    <property type="match status" value="1"/>
</dbReference>
<dbReference type="PROSITE" id="PS51257">
    <property type="entry name" value="PROKAR_LIPOPROTEIN"/>
    <property type="match status" value="1"/>
</dbReference>
<sequence length="539" mass="56501">MRVHSRRFLTATPIVLSAALVLSSCGGGTSDNDAAAANAAQQEAVVTDPAGAPVDAAGTDSAAADPAAAPVADAAGEAAAGQAPVTGAAAPVESAGSAATNASAKKAKTSSSGSSKGAAGTSLGGLTSIDTAAERAANERLAAQRNGATDMGVTKDSIKLGTVGMYGMALGNLLIGPIAAGIKATFTSINDRGGVLGRRLSLVECDDGPGEVSRSKACIKKLIGQDKIFAFLGYTSWASASIHSDLAQYKIPAVGTWAYSQTEWQDPYMFPTHMSMVHEAMTNAHWVKNVIKPKTYGLLCLTSPEMQLSCSEVQRILDASGAKMVKKVDVGITETSMSGQVLAMRAANPDHVIHYVINAATTTKFLVEAAQQNYYPPKGISGNHMAGEIIGSLFGKHPAGRYWTNTTYKLWGTEFMAIMNRYARGNKGLNHHIVQAAYVGALVFERAAKAIGPNLTRERLMAQLGNGDVYAADASLEQSWSWNKAERGGTGAAQTWSDKQGQGREYMYKYENTNTIANPDGSPSGFAPDKDQFVIYTNK</sequence>
<proteinExistence type="inferred from homology"/>
<organism evidence="6 7">
    <name type="scientific">Sporichthya brevicatena</name>
    <dbReference type="NCBI Taxonomy" id="171442"/>
    <lineage>
        <taxon>Bacteria</taxon>
        <taxon>Bacillati</taxon>
        <taxon>Actinomycetota</taxon>
        <taxon>Actinomycetes</taxon>
        <taxon>Sporichthyales</taxon>
        <taxon>Sporichthyaceae</taxon>
        <taxon>Sporichthya</taxon>
    </lineage>
</organism>
<dbReference type="RefSeq" id="WP_344602277.1">
    <property type="nucleotide sequence ID" value="NZ_BAAAHE010000007.1"/>
</dbReference>
<dbReference type="Gene3D" id="3.40.50.2300">
    <property type="match status" value="2"/>
</dbReference>
<comment type="caution">
    <text evidence="6">The sequence shown here is derived from an EMBL/GenBank/DDBJ whole genome shotgun (WGS) entry which is preliminary data.</text>
</comment>
<dbReference type="SUPFAM" id="SSF53822">
    <property type="entry name" value="Periplasmic binding protein-like I"/>
    <property type="match status" value="1"/>
</dbReference>
<feature type="region of interest" description="Disordered" evidence="3">
    <location>
        <begin position="96"/>
        <end position="121"/>
    </location>
</feature>
<dbReference type="EMBL" id="BAAAHE010000007">
    <property type="protein sequence ID" value="GAA0610065.1"/>
    <property type="molecule type" value="Genomic_DNA"/>
</dbReference>
<name>A0ABN1GET4_9ACTN</name>
<dbReference type="PANTHER" id="PTHR47235">
    <property type="entry name" value="BLR6548 PROTEIN"/>
    <property type="match status" value="1"/>
</dbReference>
<protein>
    <recommendedName>
        <fullName evidence="5">Leucine-binding protein domain-containing protein</fullName>
    </recommendedName>
</protein>
<evidence type="ECO:0000256" key="2">
    <source>
        <dbReference type="ARBA" id="ARBA00022729"/>
    </source>
</evidence>
<evidence type="ECO:0000256" key="1">
    <source>
        <dbReference type="ARBA" id="ARBA00010062"/>
    </source>
</evidence>
<dbReference type="Proteomes" id="UP001500957">
    <property type="component" value="Unassembled WGS sequence"/>
</dbReference>
<feature type="signal peptide" evidence="4">
    <location>
        <begin position="1"/>
        <end position="18"/>
    </location>
</feature>
<dbReference type="PANTHER" id="PTHR47235:SF1">
    <property type="entry name" value="BLR6548 PROTEIN"/>
    <property type="match status" value="1"/>
</dbReference>
<keyword evidence="2 4" id="KW-0732">Signal</keyword>
<reference evidence="6 7" key="1">
    <citation type="journal article" date="2019" name="Int. J. Syst. Evol. Microbiol.">
        <title>The Global Catalogue of Microorganisms (GCM) 10K type strain sequencing project: providing services to taxonomists for standard genome sequencing and annotation.</title>
        <authorList>
            <consortium name="The Broad Institute Genomics Platform"/>
            <consortium name="The Broad Institute Genome Sequencing Center for Infectious Disease"/>
            <person name="Wu L."/>
            <person name="Ma J."/>
        </authorList>
    </citation>
    <scope>NUCLEOTIDE SEQUENCE [LARGE SCALE GENOMIC DNA]</scope>
    <source>
        <strain evidence="6 7">JCM 10671</strain>
    </source>
</reference>
<evidence type="ECO:0000256" key="4">
    <source>
        <dbReference type="SAM" id="SignalP"/>
    </source>
</evidence>
<dbReference type="InterPro" id="IPR028081">
    <property type="entry name" value="Leu-bd"/>
</dbReference>
<accession>A0ABN1GET4</accession>
<feature type="domain" description="Leucine-binding protein" evidence="5">
    <location>
        <begin position="178"/>
        <end position="471"/>
    </location>
</feature>
<feature type="chain" id="PRO_5047041362" description="Leucine-binding protein domain-containing protein" evidence="4">
    <location>
        <begin position="19"/>
        <end position="539"/>
    </location>
</feature>
<dbReference type="InterPro" id="IPR028082">
    <property type="entry name" value="Peripla_BP_I"/>
</dbReference>
<comment type="similarity">
    <text evidence="1">Belongs to the leucine-binding protein family.</text>
</comment>
<evidence type="ECO:0000313" key="6">
    <source>
        <dbReference type="EMBL" id="GAA0610065.1"/>
    </source>
</evidence>
<evidence type="ECO:0000256" key="3">
    <source>
        <dbReference type="SAM" id="MobiDB-lite"/>
    </source>
</evidence>